<keyword evidence="3" id="KW-1185">Reference proteome</keyword>
<sequence length="353" mass="40157">MNIIAQILQLLVISISLFLASVVKCESNDEPYEFVASKLISYNDDPVSRIAYTDLEGWTWVNYAIDIDGKVKDILLIDHSERTRFLDEAIEYIEQFEFTPATLNGHPVESNRFLFLRHMSNTGMDQNKKAGETFAEEYGEALGLIARNDLVEAAQAINDLKDDFSFNLARQAWVSWLSAMLNYRHKNYPEYLRQLTIGFHLADAHLSNNVAAKLYMNLFEMQMYANLYVDANETLESMIESDKVEIGDELIGLLSSRIDEKFASATPYSVELTLREGKWQFYRLLDHAFEIQFSPGTLQGLNLRCEGSNTDYTTRIDSTTEKLKVETDDVVCTLFVKGDEGATATLLITPDLL</sequence>
<gene>
    <name evidence="2" type="ORF">QTP81_15380</name>
</gene>
<evidence type="ECO:0000313" key="2">
    <source>
        <dbReference type="EMBL" id="MDM7861984.1"/>
    </source>
</evidence>
<feature type="domain" description="TonB C-terminal" evidence="1">
    <location>
        <begin position="53"/>
        <end position="109"/>
    </location>
</feature>
<dbReference type="Pfam" id="PF03544">
    <property type="entry name" value="TonB_C"/>
    <property type="match status" value="1"/>
</dbReference>
<evidence type="ECO:0000259" key="1">
    <source>
        <dbReference type="Pfam" id="PF03544"/>
    </source>
</evidence>
<proteinExistence type="predicted"/>
<organism evidence="2 3">
    <name type="scientific">Alteromonas arenosi</name>
    <dbReference type="NCBI Taxonomy" id="3055817"/>
    <lineage>
        <taxon>Bacteria</taxon>
        <taxon>Pseudomonadati</taxon>
        <taxon>Pseudomonadota</taxon>
        <taxon>Gammaproteobacteria</taxon>
        <taxon>Alteromonadales</taxon>
        <taxon>Alteromonadaceae</taxon>
        <taxon>Alteromonas/Salinimonas group</taxon>
        <taxon>Alteromonas</taxon>
    </lineage>
</organism>
<dbReference type="EMBL" id="JAUCBP010000013">
    <property type="protein sequence ID" value="MDM7861984.1"/>
    <property type="molecule type" value="Genomic_DNA"/>
</dbReference>
<accession>A0ABT7T0L4</accession>
<evidence type="ECO:0000313" key="3">
    <source>
        <dbReference type="Proteomes" id="UP001234343"/>
    </source>
</evidence>
<dbReference type="InterPro" id="IPR037682">
    <property type="entry name" value="TonB_C"/>
</dbReference>
<comment type="caution">
    <text evidence="2">The sequence shown here is derived from an EMBL/GenBank/DDBJ whole genome shotgun (WGS) entry which is preliminary data.</text>
</comment>
<dbReference type="Gene3D" id="3.30.1150.10">
    <property type="match status" value="1"/>
</dbReference>
<name>A0ABT7T0L4_9ALTE</name>
<dbReference type="RefSeq" id="WP_289366724.1">
    <property type="nucleotide sequence ID" value="NZ_JAUCBP010000013.1"/>
</dbReference>
<reference evidence="2 3" key="1">
    <citation type="submission" date="2023-06" db="EMBL/GenBank/DDBJ databases">
        <title>Alteromonas sp. ASW11-36 isolated from intertidal sand.</title>
        <authorList>
            <person name="Li Y."/>
        </authorList>
    </citation>
    <scope>NUCLEOTIDE SEQUENCE [LARGE SCALE GENOMIC DNA]</scope>
    <source>
        <strain evidence="2 3">ASW11-36</strain>
    </source>
</reference>
<dbReference type="SUPFAM" id="SSF74653">
    <property type="entry name" value="TolA/TonB C-terminal domain"/>
    <property type="match status" value="1"/>
</dbReference>
<protein>
    <submittedName>
        <fullName evidence="2">Energy transducer TonB</fullName>
    </submittedName>
</protein>
<dbReference type="Proteomes" id="UP001234343">
    <property type="component" value="Unassembled WGS sequence"/>
</dbReference>